<dbReference type="AlphaFoldDB" id="A0A841I2M2"/>
<dbReference type="Proteomes" id="UP000569951">
    <property type="component" value="Unassembled WGS sequence"/>
</dbReference>
<dbReference type="RefSeq" id="WP_183987253.1">
    <property type="nucleotide sequence ID" value="NZ_JACHHG010000007.1"/>
</dbReference>
<accession>A0A841I2M2</accession>
<name>A0A841I2M2_9DEIO</name>
<evidence type="ECO:0000313" key="2">
    <source>
        <dbReference type="Proteomes" id="UP000569951"/>
    </source>
</evidence>
<gene>
    <name evidence="1" type="ORF">HNR42_002064</name>
</gene>
<reference evidence="1 2" key="1">
    <citation type="submission" date="2020-08" db="EMBL/GenBank/DDBJ databases">
        <title>Genomic Encyclopedia of Type Strains, Phase IV (KMG-IV): sequencing the most valuable type-strain genomes for metagenomic binning, comparative biology and taxonomic classification.</title>
        <authorList>
            <person name="Goeker M."/>
        </authorList>
    </citation>
    <scope>NUCLEOTIDE SEQUENCE [LARGE SCALE GENOMIC DNA]</scope>
    <source>
        <strain evidence="1 2">DSM 21458</strain>
    </source>
</reference>
<proteinExistence type="predicted"/>
<keyword evidence="2" id="KW-1185">Reference proteome</keyword>
<sequence>MDSRRFLTLEELLNPNALILTGLSSLRDAEGNVLSRRTQTITFEAREVRFREQQAWRELSDTERYGR</sequence>
<dbReference type="EMBL" id="JACHHG010000007">
    <property type="protein sequence ID" value="MBB6098629.1"/>
    <property type="molecule type" value="Genomic_DNA"/>
</dbReference>
<protein>
    <submittedName>
        <fullName evidence="1">Uncharacterized protein</fullName>
    </submittedName>
</protein>
<evidence type="ECO:0000313" key="1">
    <source>
        <dbReference type="EMBL" id="MBB6098629.1"/>
    </source>
</evidence>
<comment type="caution">
    <text evidence="1">The sequence shown here is derived from an EMBL/GenBank/DDBJ whole genome shotgun (WGS) entry which is preliminary data.</text>
</comment>
<organism evidence="1 2">
    <name type="scientific">Deinobacterium chartae</name>
    <dbReference type="NCBI Taxonomy" id="521158"/>
    <lineage>
        <taxon>Bacteria</taxon>
        <taxon>Thermotogati</taxon>
        <taxon>Deinococcota</taxon>
        <taxon>Deinococci</taxon>
        <taxon>Deinococcales</taxon>
        <taxon>Deinococcaceae</taxon>
        <taxon>Deinobacterium</taxon>
    </lineage>
</organism>